<reference evidence="1" key="1">
    <citation type="submission" date="2018-05" db="EMBL/GenBank/DDBJ databases">
        <authorList>
            <person name="Lanie J.A."/>
            <person name="Ng W.-L."/>
            <person name="Kazmierczak K.M."/>
            <person name="Andrzejewski T.M."/>
            <person name="Davidsen T.M."/>
            <person name="Wayne K.J."/>
            <person name="Tettelin H."/>
            <person name="Glass J.I."/>
            <person name="Rusch D."/>
            <person name="Podicherti R."/>
            <person name="Tsui H.-C.T."/>
            <person name="Winkler M.E."/>
        </authorList>
    </citation>
    <scope>NUCLEOTIDE SEQUENCE</scope>
</reference>
<protein>
    <recommendedName>
        <fullName evidence="2">Pyridoxal 5'-phosphate synthase glutaminase subunit PdxT</fullName>
    </recommendedName>
</protein>
<dbReference type="EMBL" id="UINC01203312">
    <property type="protein sequence ID" value="SVE23506.1"/>
    <property type="molecule type" value="Genomic_DNA"/>
</dbReference>
<sequence length="40" mass="4300">MSIDSIVPKARIGILALQGDFQEHASLLSKMGCATVNEVR</sequence>
<dbReference type="Gene3D" id="3.40.50.880">
    <property type="match status" value="1"/>
</dbReference>
<feature type="non-terminal residue" evidence="1">
    <location>
        <position position="40"/>
    </location>
</feature>
<evidence type="ECO:0000313" key="1">
    <source>
        <dbReference type="EMBL" id="SVE23506.1"/>
    </source>
</evidence>
<evidence type="ECO:0008006" key="2">
    <source>
        <dbReference type="Google" id="ProtNLM"/>
    </source>
</evidence>
<dbReference type="AlphaFoldDB" id="A0A383BTD5"/>
<dbReference type="InterPro" id="IPR029062">
    <property type="entry name" value="Class_I_gatase-like"/>
</dbReference>
<accession>A0A383BTD5</accession>
<gene>
    <name evidence="1" type="ORF">METZ01_LOCUS476360</name>
</gene>
<proteinExistence type="predicted"/>
<name>A0A383BTD5_9ZZZZ</name>
<organism evidence="1">
    <name type="scientific">marine metagenome</name>
    <dbReference type="NCBI Taxonomy" id="408172"/>
    <lineage>
        <taxon>unclassified sequences</taxon>
        <taxon>metagenomes</taxon>
        <taxon>ecological metagenomes</taxon>
    </lineage>
</organism>